<dbReference type="EMBL" id="BFAD01000002">
    <property type="protein sequence ID" value="GBE78822.1"/>
    <property type="molecule type" value="Genomic_DNA"/>
</dbReference>
<gene>
    <name evidence="2" type="ORF">SCP_0200190</name>
</gene>
<reference evidence="2 3" key="1">
    <citation type="journal article" date="2018" name="Sci. Rep.">
        <title>Genome sequence of the cauliflower mushroom Sparassis crispa (Hanabiratake) and its association with beneficial usage.</title>
        <authorList>
            <person name="Kiyama R."/>
            <person name="Furutani Y."/>
            <person name="Kawaguchi K."/>
            <person name="Nakanishi T."/>
        </authorList>
    </citation>
    <scope>NUCLEOTIDE SEQUENCE [LARGE SCALE GENOMIC DNA]</scope>
</reference>
<proteinExistence type="predicted"/>
<comment type="caution">
    <text evidence="2">The sequence shown here is derived from an EMBL/GenBank/DDBJ whole genome shotgun (WGS) entry which is preliminary data.</text>
</comment>
<protein>
    <submittedName>
        <fullName evidence="2">Uncharacterized protein</fullName>
    </submittedName>
</protein>
<feature type="region of interest" description="Disordered" evidence="1">
    <location>
        <begin position="398"/>
        <end position="440"/>
    </location>
</feature>
<feature type="region of interest" description="Disordered" evidence="1">
    <location>
        <begin position="150"/>
        <end position="246"/>
    </location>
</feature>
<evidence type="ECO:0000256" key="1">
    <source>
        <dbReference type="SAM" id="MobiDB-lite"/>
    </source>
</evidence>
<sequence length="528" mass="57742">MLAHSDPASHEPLLRPVSISRQSEDVRRIKKGTNPQPSLTLHSRTHHSHHFGQVSRKRRSVQTSVHGGDPKCNRHLLVEAQYPRGMWVEPMPFEVLWDDGGCAYVGAAQLENDATQLDVEHSSPSPSLPPLPGSDSAIWLKTARTEQGRFVHDGRRSYPARSSTRESTKCRSAGPLVCKSPRNVGQTLNSRSRTSSVQREEKSSGPSSVVLAGGPSFVTNDTQTKSMSDRSATPHVPTSQCQAARAGEYIPTGERCQWQRGARRSPSDLSLPLARRAGVVVVSRTWDREAERTSGVEVHTTVVPHVRLIRRTLERGATVVAPPSPARSDSTFPRARARGSIVGLARKVHPAIPSVFSPFGLADAAEGGDSTRSALRGHAVGCARQDSRFNMLQRPECEAPVADDAKPRSWSFSSRRRGPHALETAPQLGPSAGPKERSHVEYPCSPRLHAEPSDPDRRPFSCTLQLRHFRARRYSDAQGAPLRPAPSSRAFKRSTFKARHPPMCAAAHALSSPKSERCKDSTYRLGGG</sequence>
<dbReference type="InParanoid" id="A0A401G9I3"/>
<dbReference type="GeneID" id="38775739"/>
<feature type="region of interest" description="Disordered" evidence="1">
    <location>
        <begin position="1"/>
        <end position="71"/>
    </location>
</feature>
<evidence type="ECO:0000313" key="2">
    <source>
        <dbReference type="EMBL" id="GBE78822.1"/>
    </source>
</evidence>
<feature type="compositionally biased region" description="Basic residues" evidence="1">
    <location>
        <begin position="43"/>
        <end position="60"/>
    </location>
</feature>
<dbReference type="RefSeq" id="XP_027609735.1">
    <property type="nucleotide sequence ID" value="XM_027753934.1"/>
</dbReference>
<feature type="region of interest" description="Disordered" evidence="1">
    <location>
        <begin position="117"/>
        <end position="136"/>
    </location>
</feature>
<keyword evidence="3" id="KW-1185">Reference proteome</keyword>
<evidence type="ECO:0000313" key="3">
    <source>
        <dbReference type="Proteomes" id="UP000287166"/>
    </source>
</evidence>
<name>A0A401G9I3_9APHY</name>
<accession>A0A401G9I3</accession>
<dbReference type="Proteomes" id="UP000287166">
    <property type="component" value="Unassembled WGS sequence"/>
</dbReference>
<feature type="compositionally biased region" description="Polar residues" evidence="1">
    <location>
        <begin position="183"/>
        <end position="197"/>
    </location>
</feature>
<dbReference type="AlphaFoldDB" id="A0A401G9I3"/>
<feature type="compositionally biased region" description="Polar residues" evidence="1">
    <location>
        <begin position="217"/>
        <end position="242"/>
    </location>
</feature>
<organism evidence="2 3">
    <name type="scientific">Sparassis crispa</name>
    <dbReference type="NCBI Taxonomy" id="139825"/>
    <lineage>
        <taxon>Eukaryota</taxon>
        <taxon>Fungi</taxon>
        <taxon>Dikarya</taxon>
        <taxon>Basidiomycota</taxon>
        <taxon>Agaricomycotina</taxon>
        <taxon>Agaricomycetes</taxon>
        <taxon>Polyporales</taxon>
        <taxon>Sparassidaceae</taxon>
        <taxon>Sparassis</taxon>
    </lineage>
</organism>